<dbReference type="RefSeq" id="XP_001305770.1">
    <property type="nucleotide sequence ID" value="XM_001305769.1"/>
</dbReference>
<evidence type="ECO:0000313" key="2">
    <source>
        <dbReference type="EMBL" id="EAX92840.1"/>
    </source>
</evidence>
<feature type="transmembrane region" description="Helical" evidence="1">
    <location>
        <begin position="323"/>
        <end position="345"/>
    </location>
</feature>
<dbReference type="Proteomes" id="UP000001542">
    <property type="component" value="Unassembled WGS sequence"/>
</dbReference>
<gene>
    <name evidence="2" type="ORF">TVAG_363180</name>
</gene>
<reference evidence="2" key="2">
    <citation type="journal article" date="2007" name="Science">
        <title>Draft genome sequence of the sexually transmitted pathogen Trichomonas vaginalis.</title>
        <authorList>
            <person name="Carlton J.M."/>
            <person name="Hirt R.P."/>
            <person name="Silva J.C."/>
            <person name="Delcher A.L."/>
            <person name="Schatz M."/>
            <person name="Zhao Q."/>
            <person name="Wortman J.R."/>
            <person name="Bidwell S.L."/>
            <person name="Alsmark U.C.M."/>
            <person name="Besteiro S."/>
            <person name="Sicheritz-Ponten T."/>
            <person name="Noel C.J."/>
            <person name="Dacks J.B."/>
            <person name="Foster P.G."/>
            <person name="Simillion C."/>
            <person name="Van de Peer Y."/>
            <person name="Miranda-Saavedra D."/>
            <person name="Barton G.J."/>
            <person name="Westrop G.D."/>
            <person name="Mueller S."/>
            <person name="Dessi D."/>
            <person name="Fiori P.L."/>
            <person name="Ren Q."/>
            <person name="Paulsen I."/>
            <person name="Zhang H."/>
            <person name="Bastida-Corcuera F.D."/>
            <person name="Simoes-Barbosa A."/>
            <person name="Brown M.T."/>
            <person name="Hayes R.D."/>
            <person name="Mukherjee M."/>
            <person name="Okumura C.Y."/>
            <person name="Schneider R."/>
            <person name="Smith A.J."/>
            <person name="Vanacova S."/>
            <person name="Villalvazo M."/>
            <person name="Haas B.J."/>
            <person name="Pertea M."/>
            <person name="Feldblyum T.V."/>
            <person name="Utterback T.R."/>
            <person name="Shu C.L."/>
            <person name="Osoegawa K."/>
            <person name="de Jong P.J."/>
            <person name="Hrdy I."/>
            <person name="Horvathova L."/>
            <person name="Zubacova Z."/>
            <person name="Dolezal P."/>
            <person name="Malik S.B."/>
            <person name="Logsdon J.M. Jr."/>
            <person name="Henze K."/>
            <person name="Gupta A."/>
            <person name="Wang C.C."/>
            <person name="Dunne R.L."/>
            <person name="Upcroft J.A."/>
            <person name="Upcroft P."/>
            <person name="White O."/>
            <person name="Salzberg S.L."/>
            <person name="Tang P."/>
            <person name="Chiu C.-H."/>
            <person name="Lee Y.-S."/>
            <person name="Embley T.M."/>
            <person name="Coombs G.H."/>
            <person name="Mottram J.C."/>
            <person name="Tachezy J."/>
            <person name="Fraser-Liggett C.M."/>
            <person name="Johnson P.J."/>
        </authorList>
    </citation>
    <scope>NUCLEOTIDE SEQUENCE [LARGE SCALE GENOMIC DNA]</scope>
    <source>
        <strain evidence="2">G3</strain>
    </source>
</reference>
<dbReference type="VEuPathDB" id="TrichDB:TVAGG3_0843070"/>
<accession>A2FQH9</accession>
<keyword evidence="1" id="KW-0812">Transmembrane</keyword>
<evidence type="ECO:0000313" key="3">
    <source>
        <dbReference type="Proteomes" id="UP000001542"/>
    </source>
</evidence>
<evidence type="ECO:0000256" key="1">
    <source>
        <dbReference type="SAM" id="Phobius"/>
    </source>
</evidence>
<dbReference type="AlphaFoldDB" id="A2FQH9"/>
<dbReference type="InParanoid" id="A2FQH9"/>
<keyword evidence="1" id="KW-0472">Membrane</keyword>
<dbReference type="InterPro" id="IPR036249">
    <property type="entry name" value="Thioredoxin-like_sf"/>
</dbReference>
<reference evidence="2" key="1">
    <citation type="submission" date="2006-10" db="EMBL/GenBank/DDBJ databases">
        <authorList>
            <person name="Amadeo P."/>
            <person name="Zhao Q."/>
            <person name="Wortman J."/>
            <person name="Fraser-Liggett C."/>
            <person name="Carlton J."/>
        </authorList>
    </citation>
    <scope>NUCLEOTIDE SEQUENCE</scope>
    <source>
        <strain evidence="2">G3</strain>
    </source>
</reference>
<dbReference type="SUPFAM" id="SSF52833">
    <property type="entry name" value="Thioredoxin-like"/>
    <property type="match status" value="1"/>
</dbReference>
<dbReference type="KEGG" id="tva:4750555"/>
<proteinExistence type="predicted"/>
<organism evidence="2 3">
    <name type="scientific">Trichomonas vaginalis (strain ATCC PRA-98 / G3)</name>
    <dbReference type="NCBI Taxonomy" id="412133"/>
    <lineage>
        <taxon>Eukaryota</taxon>
        <taxon>Metamonada</taxon>
        <taxon>Parabasalia</taxon>
        <taxon>Trichomonadida</taxon>
        <taxon>Trichomonadidae</taxon>
        <taxon>Trichomonas</taxon>
    </lineage>
</organism>
<keyword evidence="1" id="KW-1133">Transmembrane helix</keyword>
<evidence type="ECO:0008006" key="4">
    <source>
        <dbReference type="Google" id="ProtNLM"/>
    </source>
</evidence>
<dbReference type="VEuPathDB" id="TrichDB:TVAG_363180"/>
<sequence>MKKFEYSQSEFDESFRTPYFALFTNMNKNKGQYSDIWEPITRKYANDDTVIFSEIACQFQDEFCSKYNIKLFPYLTMIQRGYPKGIEPRNSTDFDKMIQDEIKSEKILCRIFPDEIVSYPAVIYGREGKTQSEICDELTQVLDNVQDPYKYGYVQINKESLRLQVNKNKEIPYTGKRSKSQVRDFIFEYSKRQLSDYSINASKSSTRRVAYIIYHPDNLSSIYDLGKAADEAVGEAFVPLMDVNEFNLFFNFSGNSLANVDVPALLLFSKQMKKYSIRTRFMDDVTNFSKFLEDFVLGDYDREMFEELDPLPEKMDFNPKYRLAVSLLCVGIVISFIIAIVKGLFSKSEQTKLE</sequence>
<keyword evidence="3" id="KW-1185">Reference proteome</keyword>
<name>A2FQH9_TRIV3</name>
<dbReference type="EMBL" id="DS113944">
    <property type="protein sequence ID" value="EAX92840.1"/>
    <property type="molecule type" value="Genomic_DNA"/>
</dbReference>
<protein>
    <recommendedName>
        <fullName evidence="4">Thioredoxin domain-containing protein</fullName>
    </recommendedName>
</protein>